<feature type="transmembrane region" description="Helical" evidence="5">
    <location>
        <begin position="23"/>
        <end position="42"/>
    </location>
</feature>
<organism evidence="7 8">
    <name type="scientific">Plakobranchus ocellatus</name>
    <dbReference type="NCBI Taxonomy" id="259542"/>
    <lineage>
        <taxon>Eukaryota</taxon>
        <taxon>Metazoa</taxon>
        <taxon>Spiralia</taxon>
        <taxon>Lophotrochozoa</taxon>
        <taxon>Mollusca</taxon>
        <taxon>Gastropoda</taxon>
        <taxon>Heterobranchia</taxon>
        <taxon>Euthyneura</taxon>
        <taxon>Panpulmonata</taxon>
        <taxon>Sacoglossa</taxon>
        <taxon>Placobranchoidea</taxon>
        <taxon>Plakobranchidae</taxon>
        <taxon>Plakobranchus</taxon>
    </lineage>
</organism>
<dbReference type="InterPro" id="IPR052612">
    <property type="entry name" value="ANP_Clearance_Receptor"/>
</dbReference>
<comment type="caution">
    <text evidence="7">The sequence shown here is derived from an EMBL/GenBank/DDBJ whole genome shotgun (WGS) entry which is preliminary data.</text>
</comment>
<evidence type="ECO:0000256" key="2">
    <source>
        <dbReference type="ARBA" id="ARBA00022692"/>
    </source>
</evidence>
<dbReference type="Gene3D" id="3.40.50.2300">
    <property type="match status" value="1"/>
</dbReference>
<gene>
    <name evidence="7" type="ORF">PoB_006942000</name>
</gene>
<evidence type="ECO:0000256" key="1">
    <source>
        <dbReference type="ARBA" id="ARBA00004370"/>
    </source>
</evidence>
<keyword evidence="3 5" id="KW-1133">Transmembrane helix</keyword>
<dbReference type="GO" id="GO:0038023">
    <property type="term" value="F:signaling receptor activity"/>
    <property type="evidence" value="ECO:0007669"/>
    <property type="project" value="TreeGrafter"/>
</dbReference>
<evidence type="ECO:0000256" key="4">
    <source>
        <dbReference type="ARBA" id="ARBA00023136"/>
    </source>
</evidence>
<dbReference type="GO" id="GO:0017046">
    <property type="term" value="F:peptide hormone binding"/>
    <property type="evidence" value="ECO:0007669"/>
    <property type="project" value="TreeGrafter"/>
</dbReference>
<dbReference type="Pfam" id="PF01094">
    <property type="entry name" value="ANF_receptor"/>
    <property type="match status" value="1"/>
</dbReference>
<dbReference type="Proteomes" id="UP000735302">
    <property type="component" value="Unassembled WGS sequence"/>
</dbReference>
<dbReference type="EMBL" id="BLXT01007821">
    <property type="protein sequence ID" value="GFO42915.1"/>
    <property type="molecule type" value="Genomic_DNA"/>
</dbReference>
<dbReference type="SUPFAM" id="SSF53822">
    <property type="entry name" value="Periplasmic binding protein-like I"/>
    <property type="match status" value="1"/>
</dbReference>
<accession>A0AAV4DFX8</accession>
<keyword evidence="4 5" id="KW-0472">Membrane</keyword>
<dbReference type="InterPro" id="IPR001828">
    <property type="entry name" value="ANF_lig-bd_rcpt"/>
</dbReference>
<evidence type="ECO:0000313" key="7">
    <source>
        <dbReference type="EMBL" id="GFO42915.1"/>
    </source>
</evidence>
<evidence type="ECO:0000259" key="6">
    <source>
        <dbReference type="Pfam" id="PF01094"/>
    </source>
</evidence>
<dbReference type="InterPro" id="IPR028082">
    <property type="entry name" value="Peripla_BP_I"/>
</dbReference>
<reference evidence="7 8" key="1">
    <citation type="journal article" date="2021" name="Elife">
        <title>Chloroplast acquisition without the gene transfer in kleptoplastic sea slugs, Plakobranchus ocellatus.</title>
        <authorList>
            <person name="Maeda T."/>
            <person name="Takahashi S."/>
            <person name="Yoshida T."/>
            <person name="Shimamura S."/>
            <person name="Takaki Y."/>
            <person name="Nagai Y."/>
            <person name="Toyoda A."/>
            <person name="Suzuki Y."/>
            <person name="Arimoto A."/>
            <person name="Ishii H."/>
            <person name="Satoh N."/>
            <person name="Nishiyama T."/>
            <person name="Hasebe M."/>
            <person name="Maruyama T."/>
            <person name="Minagawa J."/>
            <person name="Obokata J."/>
            <person name="Shigenobu S."/>
        </authorList>
    </citation>
    <scope>NUCLEOTIDE SEQUENCE [LARGE SCALE GENOMIC DNA]</scope>
</reference>
<comment type="subcellular location">
    <subcellularLocation>
        <location evidence="1">Membrane</location>
    </subcellularLocation>
</comment>
<dbReference type="GO" id="GO:0016020">
    <property type="term" value="C:membrane"/>
    <property type="evidence" value="ECO:0007669"/>
    <property type="project" value="UniProtKB-SubCell"/>
</dbReference>
<dbReference type="AlphaFoldDB" id="A0AAV4DFX8"/>
<protein>
    <submittedName>
        <fullName evidence="7">Atrial natriuretic peptide receptor 3</fullName>
    </submittedName>
</protein>
<keyword evidence="8" id="KW-1185">Reference proteome</keyword>
<dbReference type="GO" id="GO:0007165">
    <property type="term" value="P:signal transduction"/>
    <property type="evidence" value="ECO:0007669"/>
    <property type="project" value="TreeGrafter"/>
</dbReference>
<keyword evidence="7" id="KW-0675">Receptor</keyword>
<sequence>MFRLSLLSNWTHRFGFPYTPSNFVIYAFVLSLCSLLTVVLPVNGQPVDTSDAFTDVSEGRITGQRPLRALAFKSANKTAVNVVLMTPMNLSYSYSFPKVMPALEIALREVELTPSLLPNHYLHLRYFDSRCNEADPMNYAINAYIDKVADLFLGPVCDYSVAPVTRQATFWDKPVVTVGANAPDFMDEKQVLYPMLTRVGPVNFLRISEFIVEQMHHYEWRKIALVYERKSTSETFHYFQAQALYYGIRRHGLFSEVSNMKDHPDYEHLLKKMLGTELSAIAARTSAGTRPVAGSSPATSALV</sequence>
<dbReference type="PANTHER" id="PTHR44755:SF11">
    <property type="entry name" value="ATRIAL NATRIURETIC PEPTIDE RECEPTOR 3 ISOFORM X1"/>
    <property type="match status" value="1"/>
</dbReference>
<keyword evidence="2 5" id="KW-0812">Transmembrane</keyword>
<evidence type="ECO:0000313" key="8">
    <source>
        <dbReference type="Proteomes" id="UP000735302"/>
    </source>
</evidence>
<name>A0AAV4DFX8_9GAST</name>
<evidence type="ECO:0000256" key="5">
    <source>
        <dbReference type="SAM" id="Phobius"/>
    </source>
</evidence>
<feature type="domain" description="Receptor ligand binding region" evidence="6">
    <location>
        <begin position="99"/>
        <end position="244"/>
    </location>
</feature>
<evidence type="ECO:0000256" key="3">
    <source>
        <dbReference type="ARBA" id="ARBA00022989"/>
    </source>
</evidence>
<dbReference type="PANTHER" id="PTHR44755">
    <property type="entry name" value="NATRIURETIC PEPTIDE RECEPTOR 3-RELATED"/>
    <property type="match status" value="1"/>
</dbReference>
<proteinExistence type="predicted"/>